<accession>A0A165BXI2</accession>
<dbReference type="Proteomes" id="UP000076871">
    <property type="component" value="Unassembled WGS sequence"/>
</dbReference>
<evidence type="ECO:0000256" key="3">
    <source>
        <dbReference type="ARBA" id="ARBA00005179"/>
    </source>
</evidence>
<dbReference type="RefSeq" id="XP_040759574.1">
    <property type="nucleotide sequence ID" value="XM_040905923.1"/>
</dbReference>
<evidence type="ECO:0000256" key="4">
    <source>
        <dbReference type="ARBA" id="ARBA00010617"/>
    </source>
</evidence>
<evidence type="ECO:0000256" key="2">
    <source>
        <dbReference type="ARBA" id="ARBA00004167"/>
    </source>
</evidence>
<evidence type="ECO:0000256" key="6">
    <source>
        <dbReference type="ARBA" id="ARBA00022692"/>
    </source>
</evidence>
<comment type="subcellular location">
    <subcellularLocation>
        <location evidence="2">Membrane</location>
        <topology evidence="2">Single-pass membrane protein</topology>
    </subcellularLocation>
</comment>
<sequence length="517" mass="58469">MRNVTELVALGLIVLLMLTISFHMVVRRPTRHLPPGPHPIPIVGSAHQIPAGYPYKRFHEWSKLYGNILYTPILGYSVLVLNSLPVAKELLDRRGSKYSDRPKFTLMTELIGWDRVAAFLPYGKRWRRQRQWIQAAYNSPETITDFRVLQRRETCFLLSELCEHPKEAKVHFKRFTGALILETAYGHGLRSRKDKALHDMIEVVEGTTATGVIAATLVDLIPPLKYIPTWMPGAGFKRKALRLKTLLRKVTNEPFQKVKRELAVGTSRQCFVASLLHDPGRSQWPEDYEEDIKGAASVLYAAGIDTSAIALSTFLLAMVMHPEVYRKAQDEIDKVVGNQRLPELEDRASLPFLECVLKEVYRWNPPLPLGITHRLMADDEYRGFDLPGGSMVISNIWGMMRDEDLYPEPDTFNPQRFADMDSKTADLTDPRKAVFGFGRRICPGRHFADANAWMAIANIVATLNIRRARGADGKEIIPVACFAPGIASYPAEFKCDIRPRSEKLSALIFEVINATSD</sequence>
<proteinExistence type="inferred from homology"/>
<protein>
    <submittedName>
        <fullName evidence="16">Cytochrome P450</fullName>
    </submittedName>
</protein>
<dbReference type="GO" id="GO:0020037">
    <property type="term" value="F:heme binding"/>
    <property type="evidence" value="ECO:0007669"/>
    <property type="project" value="InterPro"/>
</dbReference>
<keyword evidence="6 15" id="KW-0812">Transmembrane</keyword>
<dbReference type="GO" id="GO:0016705">
    <property type="term" value="F:oxidoreductase activity, acting on paired donors, with incorporation or reduction of molecular oxygen"/>
    <property type="evidence" value="ECO:0007669"/>
    <property type="project" value="InterPro"/>
</dbReference>
<dbReference type="InterPro" id="IPR050364">
    <property type="entry name" value="Cytochrome_P450_fung"/>
</dbReference>
<evidence type="ECO:0000313" key="16">
    <source>
        <dbReference type="EMBL" id="KZT01834.1"/>
    </source>
</evidence>
<evidence type="ECO:0000256" key="1">
    <source>
        <dbReference type="ARBA" id="ARBA00001971"/>
    </source>
</evidence>
<dbReference type="OrthoDB" id="2789670at2759"/>
<keyword evidence="17" id="KW-1185">Reference proteome</keyword>
<dbReference type="InterPro" id="IPR002401">
    <property type="entry name" value="Cyt_P450_E_grp-I"/>
</dbReference>
<keyword evidence="5 13" id="KW-0349">Heme</keyword>
<dbReference type="GeneID" id="63822952"/>
<evidence type="ECO:0000256" key="13">
    <source>
        <dbReference type="PIRSR" id="PIRSR602401-1"/>
    </source>
</evidence>
<keyword evidence="9 14" id="KW-0560">Oxidoreductase</keyword>
<comment type="pathway">
    <text evidence="3">Secondary metabolite biosynthesis.</text>
</comment>
<evidence type="ECO:0000256" key="14">
    <source>
        <dbReference type="RuleBase" id="RU000461"/>
    </source>
</evidence>
<comment type="cofactor">
    <cofactor evidence="1 13">
        <name>heme</name>
        <dbReference type="ChEBI" id="CHEBI:30413"/>
    </cofactor>
</comment>
<dbReference type="EMBL" id="KV427659">
    <property type="protein sequence ID" value="KZT01834.1"/>
    <property type="molecule type" value="Genomic_DNA"/>
</dbReference>
<dbReference type="GO" id="GO:0004497">
    <property type="term" value="F:monooxygenase activity"/>
    <property type="evidence" value="ECO:0007669"/>
    <property type="project" value="UniProtKB-KW"/>
</dbReference>
<name>A0A165BXI2_9APHY</name>
<feature type="transmembrane region" description="Helical" evidence="15">
    <location>
        <begin position="7"/>
        <end position="26"/>
    </location>
</feature>
<evidence type="ECO:0000256" key="8">
    <source>
        <dbReference type="ARBA" id="ARBA00022989"/>
    </source>
</evidence>
<dbReference type="AlphaFoldDB" id="A0A165BXI2"/>
<dbReference type="GO" id="GO:0016020">
    <property type="term" value="C:membrane"/>
    <property type="evidence" value="ECO:0007669"/>
    <property type="project" value="UniProtKB-SubCell"/>
</dbReference>
<dbReference type="GO" id="GO:0005506">
    <property type="term" value="F:iron ion binding"/>
    <property type="evidence" value="ECO:0007669"/>
    <property type="project" value="InterPro"/>
</dbReference>
<evidence type="ECO:0000256" key="15">
    <source>
        <dbReference type="SAM" id="Phobius"/>
    </source>
</evidence>
<evidence type="ECO:0000256" key="9">
    <source>
        <dbReference type="ARBA" id="ARBA00023002"/>
    </source>
</evidence>
<keyword evidence="10 13" id="KW-0408">Iron</keyword>
<dbReference type="InParanoid" id="A0A165BXI2"/>
<dbReference type="Gene3D" id="1.10.630.10">
    <property type="entry name" value="Cytochrome P450"/>
    <property type="match status" value="1"/>
</dbReference>
<dbReference type="PRINTS" id="PR00463">
    <property type="entry name" value="EP450I"/>
</dbReference>
<dbReference type="SUPFAM" id="SSF48264">
    <property type="entry name" value="Cytochrome P450"/>
    <property type="match status" value="1"/>
</dbReference>
<gene>
    <name evidence="16" type="ORF">LAESUDRAFT_686266</name>
</gene>
<keyword evidence="7 13" id="KW-0479">Metal-binding</keyword>
<dbReference type="InterPro" id="IPR001128">
    <property type="entry name" value="Cyt_P450"/>
</dbReference>
<dbReference type="PROSITE" id="PS00086">
    <property type="entry name" value="CYTOCHROME_P450"/>
    <property type="match status" value="1"/>
</dbReference>
<evidence type="ECO:0000256" key="5">
    <source>
        <dbReference type="ARBA" id="ARBA00022617"/>
    </source>
</evidence>
<dbReference type="CDD" id="cd11065">
    <property type="entry name" value="CYP64-like"/>
    <property type="match status" value="1"/>
</dbReference>
<evidence type="ECO:0000313" key="17">
    <source>
        <dbReference type="Proteomes" id="UP000076871"/>
    </source>
</evidence>
<evidence type="ECO:0000256" key="10">
    <source>
        <dbReference type="ARBA" id="ARBA00023004"/>
    </source>
</evidence>
<organism evidence="16 17">
    <name type="scientific">Laetiporus sulphureus 93-53</name>
    <dbReference type="NCBI Taxonomy" id="1314785"/>
    <lineage>
        <taxon>Eukaryota</taxon>
        <taxon>Fungi</taxon>
        <taxon>Dikarya</taxon>
        <taxon>Basidiomycota</taxon>
        <taxon>Agaricomycotina</taxon>
        <taxon>Agaricomycetes</taxon>
        <taxon>Polyporales</taxon>
        <taxon>Laetiporus</taxon>
    </lineage>
</organism>
<feature type="binding site" description="axial binding residue" evidence="13">
    <location>
        <position position="442"/>
    </location>
    <ligand>
        <name>heme</name>
        <dbReference type="ChEBI" id="CHEBI:30413"/>
    </ligand>
    <ligandPart>
        <name>Fe</name>
        <dbReference type="ChEBI" id="CHEBI:18248"/>
    </ligandPart>
</feature>
<evidence type="ECO:0000256" key="11">
    <source>
        <dbReference type="ARBA" id="ARBA00023033"/>
    </source>
</evidence>
<keyword evidence="11 14" id="KW-0503">Monooxygenase</keyword>
<dbReference type="InterPro" id="IPR036396">
    <property type="entry name" value="Cyt_P450_sf"/>
</dbReference>
<dbReference type="PANTHER" id="PTHR46300:SF7">
    <property type="entry name" value="P450, PUTATIVE (EUROFUNG)-RELATED"/>
    <property type="match status" value="1"/>
</dbReference>
<reference evidence="16 17" key="1">
    <citation type="journal article" date="2016" name="Mol. Biol. Evol.">
        <title>Comparative Genomics of Early-Diverging Mushroom-Forming Fungi Provides Insights into the Origins of Lignocellulose Decay Capabilities.</title>
        <authorList>
            <person name="Nagy L.G."/>
            <person name="Riley R."/>
            <person name="Tritt A."/>
            <person name="Adam C."/>
            <person name="Daum C."/>
            <person name="Floudas D."/>
            <person name="Sun H."/>
            <person name="Yadav J.S."/>
            <person name="Pangilinan J."/>
            <person name="Larsson K.H."/>
            <person name="Matsuura K."/>
            <person name="Barry K."/>
            <person name="Labutti K."/>
            <person name="Kuo R."/>
            <person name="Ohm R.A."/>
            <person name="Bhattacharya S.S."/>
            <person name="Shirouzu T."/>
            <person name="Yoshinaga Y."/>
            <person name="Martin F.M."/>
            <person name="Grigoriev I.V."/>
            <person name="Hibbett D.S."/>
        </authorList>
    </citation>
    <scope>NUCLEOTIDE SEQUENCE [LARGE SCALE GENOMIC DNA]</scope>
    <source>
        <strain evidence="16 17">93-53</strain>
    </source>
</reference>
<keyword evidence="8 15" id="KW-1133">Transmembrane helix</keyword>
<dbReference type="STRING" id="1314785.A0A165BXI2"/>
<comment type="similarity">
    <text evidence="4 14">Belongs to the cytochrome P450 family.</text>
</comment>
<evidence type="ECO:0000256" key="7">
    <source>
        <dbReference type="ARBA" id="ARBA00022723"/>
    </source>
</evidence>
<evidence type="ECO:0000256" key="12">
    <source>
        <dbReference type="ARBA" id="ARBA00023136"/>
    </source>
</evidence>
<keyword evidence="12 15" id="KW-0472">Membrane</keyword>
<dbReference type="PANTHER" id="PTHR46300">
    <property type="entry name" value="P450, PUTATIVE (EUROFUNG)-RELATED-RELATED"/>
    <property type="match status" value="1"/>
</dbReference>
<dbReference type="InterPro" id="IPR017972">
    <property type="entry name" value="Cyt_P450_CS"/>
</dbReference>
<dbReference type="Pfam" id="PF00067">
    <property type="entry name" value="p450"/>
    <property type="match status" value="1"/>
</dbReference>